<protein>
    <recommendedName>
        <fullName evidence="4">Smp protein</fullName>
    </recommendedName>
</protein>
<dbReference type="AlphaFoldDB" id="A0A094KZZ2"/>
<dbReference type="eggNOG" id="COG3726">
    <property type="taxonomic scope" value="Bacteria"/>
</dbReference>
<keyword evidence="1" id="KW-1133">Transmembrane helix</keyword>
<gene>
    <name evidence="2" type="ORF">IDAT_12400</name>
</gene>
<dbReference type="EMBL" id="JPIN01000014">
    <property type="protein sequence ID" value="KFZ27878.1"/>
    <property type="molecule type" value="Genomic_DNA"/>
</dbReference>
<proteinExistence type="predicted"/>
<keyword evidence="1" id="KW-0812">Transmembrane</keyword>
<feature type="transmembrane region" description="Helical" evidence="1">
    <location>
        <begin position="155"/>
        <end position="175"/>
    </location>
</feature>
<sequence length="200" mass="22812">MTTAQHVINIIKLVYRRGRRLLAALLLIILIENFWSNMQDTSLSDLQTHSQQLIELTAEQAAHEARHWLIANEQDNLQQLVQQLTQQKLIEYAAIYNNYGQEVVSADAITESPEQAFVIVKEIREGQLIHGYLHITINQDLLLAEPLATHSYLSYYGQFLLVFAVLAGILIAITFNKWRYRRLRLAAPTDNSSAKAASQQ</sequence>
<evidence type="ECO:0000313" key="2">
    <source>
        <dbReference type="EMBL" id="KFZ27878.1"/>
    </source>
</evidence>
<evidence type="ECO:0000256" key="1">
    <source>
        <dbReference type="SAM" id="Phobius"/>
    </source>
</evidence>
<evidence type="ECO:0008006" key="4">
    <source>
        <dbReference type="Google" id="ProtNLM"/>
    </source>
</evidence>
<name>A0A094KZZ2_9GAMM</name>
<organism evidence="2 3">
    <name type="scientific">Pseudidiomarina atlantica</name>
    <dbReference type="NCBI Taxonomy" id="1517416"/>
    <lineage>
        <taxon>Bacteria</taxon>
        <taxon>Pseudomonadati</taxon>
        <taxon>Pseudomonadota</taxon>
        <taxon>Gammaproteobacteria</taxon>
        <taxon>Alteromonadales</taxon>
        <taxon>Idiomarinaceae</taxon>
        <taxon>Pseudidiomarina</taxon>
    </lineage>
</organism>
<keyword evidence="1" id="KW-0472">Membrane</keyword>
<feature type="transmembrane region" description="Helical" evidence="1">
    <location>
        <begin position="21"/>
        <end position="38"/>
    </location>
</feature>
<accession>A0A094KZZ2</accession>
<evidence type="ECO:0000313" key="3">
    <source>
        <dbReference type="Proteomes" id="UP000053718"/>
    </source>
</evidence>
<dbReference type="RefSeq" id="WP_034734139.1">
    <property type="nucleotide sequence ID" value="NZ_JPIN01000014.1"/>
</dbReference>
<dbReference type="OrthoDB" id="6237953at2"/>
<comment type="caution">
    <text evidence="2">The sequence shown here is derived from an EMBL/GenBank/DDBJ whole genome shotgun (WGS) entry which is preliminary data.</text>
</comment>
<dbReference type="Proteomes" id="UP000053718">
    <property type="component" value="Unassembled WGS sequence"/>
</dbReference>
<reference evidence="2 3" key="1">
    <citation type="submission" date="2014-06" db="EMBL/GenBank/DDBJ databases">
        <title>Draft genome sequence of Idiomarina sp. MCCC 1A10513.</title>
        <authorList>
            <person name="Du J."/>
            <person name="Lai Q."/>
            <person name="Shao Z."/>
        </authorList>
    </citation>
    <scope>NUCLEOTIDE SEQUENCE [LARGE SCALE GENOMIC DNA]</scope>
    <source>
        <strain evidence="2 3">MCCC 1A10513</strain>
    </source>
</reference>
<keyword evidence="3" id="KW-1185">Reference proteome</keyword>
<dbReference type="STRING" id="1517416.IDAT_12400"/>